<evidence type="ECO:0000256" key="8">
    <source>
        <dbReference type="ARBA" id="ARBA00022833"/>
    </source>
</evidence>
<feature type="region of interest" description="Disordered" evidence="14">
    <location>
        <begin position="470"/>
        <end position="493"/>
    </location>
</feature>
<dbReference type="EMBL" id="MCGE01000002">
    <property type="protein sequence ID" value="ORZ24557.1"/>
    <property type="molecule type" value="Genomic_DNA"/>
</dbReference>
<feature type="domain" description="FTP" evidence="15">
    <location>
        <begin position="96"/>
        <end position="146"/>
    </location>
</feature>
<evidence type="ECO:0000313" key="16">
    <source>
        <dbReference type="EMBL" id="ORZ24557.1"/>
    </source>
</evidence>
<dbReference type="STRING" id="90262.A0A1X2IZ30"/>
<dbReference type="EC" id="3.4.24.-" evidence="13"/>
<evidence type="ECO:0000256" key="4">
    <source>
        <dbReference type="ARBA" id="ARBA00022670"/>
    </source>
</evidence>
<feature type="active site" evidence="11">
    <location>
        <position position="504"/>
    </location>
</feature>
<reference evidence="16 17" key="1">
    <citation type="submission" date="2016-07" db="EMBL/GenBank/DDBJ databases">
        <title>Pervasive Adenine N6-methylation of Active Genes in Fungi.</title>
        <authorList>
            <consortium name="DOE Joint Genome Institute"/>
            <person name="Mondo S.J."/>
            <person name="Dannebaum R.O."/>
            <person name="Kuo R.C."/>
            <person name="Labutti K."/>
            <person name="Haridas S."/>
            <person name="Kuo A."/>
            <person name="Salamov A."/>
            <person name="Ahrendt S.R."/>
            <person name="Lipzen A."/>
            <person name="Sullivan W."/>
            <person name="Andreopoulos W.B."/>
            <person name="Clum A."/>
            <person name="Lindquist E."/>
            <person name="Daum C."/>
            <person name="Ramamoorthy G.K."/>
            <person name="Gryganskyi A."/>
            <person name="Culley D."/>
            <person name="Magnuson J.K."/>
            <person name="James T.Y."/>
            <person name="O'Malley M.A."/>
            <person name="Stajich J.E."/>
            <person name="Spatafora J.W."/>
            <person name="Visel A."/>
            <person name="Grigoriev I.V."/>
        </authorList>
    </citation>
    <scope>NUCLEOTIDE SEQUENCE [LARGE SCALE GENOMIC DNA]</scope>
    <source>
        <strain evidence="16 17">NRRL 1336</strain>
    </source>
</reference>
<keyword evidence="10 13" id="KW-0865">Zymogen</keyword>
<feature type="binding site" evidence="12">
    <location>
        <position position="503"/>
    </location>
    <ligand>
        <name>Zn(2+)</name>
        <dbReference type="ChEBI" id="CHEBI:29105"/>
        <note>catalytic</note>
    </ligand>
</feature>
<dbReference type="Pfam" id="PF07504">
    <property type="entry name" value="FTP"/>
    <property type="match status" value="1"/>
</dbReference>
<keyword evidence="3 13" id="KW-0964">Secreted</keyword>
<dbReference type="InterPro" id="IPR011096">
    <property type="entry name" value="FTP_domain"/>
</dbReference>
<evidence type="ECO:0000256" key="3">
    <source>
        <dbReference type="ARBA" id="ARBA00022525"/>
    </source>
</evidence>
<comment type="cofactor">
    <cofactor evidence="12">
        <name>Zn(2+)</name>
        <dbReference type="ChEBI" id="CHEBI:29105"/>
    </cofactor>
    <text evidence="12">Binds 1 zinc ion per subunit.</text>
</comment>
<comment type="caution">
    <text evidence="16">The sequence shown here is derived from an EMBL/GenBank/DDBJ whole genome shotgun (WGS) entry which is preliminary data.</text>
</comment>
<protein>
    <recommendedName>
        <fullName evidence="13">Extracellular metalloproteinase</fullName>
        <ecNumber evidence="13">3.4.24.-</ecNumber>
    </recommendedName>
    <alternativeName>
        <fullName evidence="13">Fungalysin</fullName>
    </alternativeName>
</protein>
<dbReference type="InterPro" id="IPR050371">
    <property type="entry name" value="Fungal_virulence_M36"/>
</dbReference>
<sequence>MCLLNNHMRFMSSYSMRFHSCLVLGLLLGVNQLMVASIPLKQHHHRDLVPNFGPDDIHREYLADTPIKYYLPSLSGVIIPENISLAFVRSALTNSDFIIHASYKSDLSGVTHFHLRQTVNGLQVLNGNININVLPNGQVLSYGNSFAKANIKARKRHSSFSLVKKLQYGLAQVILGQGNRLGIRKNGRFTYMETEVTEGYGFVKGNKMISPSEAVVALFDFVKPKLSDTSIGSMLTPQDLTVLSSHGSDHGSFISIDGVPCTVHPVRARHAYVQQNNNHLVRVWDIEMELEDHWYSGQVHAFDGTMVGLVDWVHDFGPATAYYNVIPFGSNDPLDSQQCMVKNPYDAFASPEGWHSQGAYSKRGTEDNQKMSSQEGLTFNVTVGNNVYAHTNPDGGYQWENNYRPQGHTGGGFGGDALVFDYNAKFDVDEPEAYQDAAVTNLFYWCNMAHDLFYRYGFDEKAGNFQQDNLGRGRKMKADDDDDGENDAVPMRDGDFESGIVIHEYTHGLSNRLTGGPKNSNCLGWGEAGGMGEGWGDFVATILRMKPKYKRDIDFGMGDWANGGESIRKYKRMTLQNEKLYSTSMYTNPSTYKMMDQSEYWSVHAKGEVWAEMLYEVYWNLVDKHGFTSDWFPPTPATASNRRGIPIMSTRDLRVAKHHIFSYGNTLALQLVMDGMKLQPCSPSFVNARDAILDADRALTGGENYCTLYTAFAKRGLGVKAKLDNEGWTDRRIEDYNVPPQCQ</sequence>
<keyword evidence="6" id="KW-0732">Signal</keyword>
<dbReference type="CDD" id="cd09596">
    <property type="entry name" value="M36"/>
    <property type="match status" value="1"/>
</dbReference>
<dbReference type="AlphaFoldDB" id="A0A1X2IZ30"/>
<accession>A0A1X2IZ30</accession>
<dbReference type="GO" id="GO:0008270">
    <property type="term" value="F:zinc ion binding"/>
    <property type="evidence" value="ECO:0007669"/>
    <property type="project" value="InterPro"/>
</dbReference>
<name>A0A1X2IZ30_9FUNG</name>
<dbReference type="SUPFAM" id="SSF55486">
    <property type="entry name" value="Metalloproteases ('zincins'), catalytic domain"/>
    <property type="match status" value="1"/>
</dbReference>
<comment type="subcellular location">
    <subcellularLocation>
        <location evidence="1 13">Secreted</location>
    </subcellularLocation>
</comment>
<dbReference type="GO" id="GO:0005615">
    <property type="term" value="C:extracellular space"/>
    <property type="evidence" value="ECO:0007669"/>
    <property type="project" value="InterPro"/>
</dbReference>
<feature type="binding site" evidence="12">
    <location>
        <position position="533"/>
    </location>
    <ligand>
        <name>Zn(2+)</name>
        <dbReference type="ChEBI" id="CHEBI:29105"/>
        <note>catalytic</note>
    </ligand>
</feature>
<dbReference type="PANTHER" id="PTHR33478:SF1">
    <property type="entry name" value="EXTRACELLULAR METALLOPROTEINASE MEP"/>
    <property type="match status" value="1"/>
</dbReference>
<gene>
    <name evidence="16" type="ORF">BCR42DRAFT_486813</name>
</gene>
<proteinExistence type="inferred from homology"/>
<dbReference type="Pfam" id="PF02128">
    <property type="entry name" value="Peptidase_M36"/>
    <property type="match status" value="2"/>
</dbReference>
<evidence type="ECO:0000256" key="5">
    <source>
        <dbReference type="ARBA" id="ARBA00022723"/>
    </source>
</evidence>
<dbReference type="Gene3D" id="1.10.390.10">
    <property type="entry name" value="Neutral Protease Domain 2"/>
    <property type="match status" value="1"/>
</dbReference>
<dbReference type="OrthoDB" id="3227768at2759"/>
<evidence type="ECO:0000256" key="1">
    <source>
        <dbReference type="ARBA" id="ARBA00004613"/>
    </source>
</evidence>
<organism evidence="16 17">
    <name type="scientific">Absidia repens</name>
    <dbReference type="NCBI Taxonomy" id="90262"/>
    <lineage>
        <taxon>Eukaryota</taxon>
        <taxon>Fungi</taxon>
        <taxon>Fungi incertae sedis</taxon>
        <taxon>Mucoromycota</taxon>
        <taxon>Mucoromycotina</taxon>
        <taxon>Mucoromycetes</taxon>
        <taxon>Mucorales</taxon>
        <taxon>Cunninghamellaceae</taxon>
        <taxon>Absidia</taxon>
    </lineage>
</organism>
<keyword evidence="8 12" id="KW-0862">Zinc</keyword>
<evidence type="ECO:0000256" key="13">
    <source>
        <dbReference type="RuleBase" id="RU364017"/>
    </source>
</evidence>
<evidence type="ECO:0000256" key="14">
    <source>
        <dbReference type="SAM" id="MobiDB-lite"/>
    </source>
</evidence>
<dbReference type="GO" id="GO:0004222">
    <property type="term" value="F:metalloendopeptidase activity"/>
    <property type="evidence" value="ECO:0007669"/>
    <property type="project" value="InterPro"/>
</dbReference>
<evidence type="ECO:0000259" key="15">
    <source>
        <dbReference type="Pfam" id="PF07504"/>
    </source>
</evidence>
<keyword evidence="17" id="KW-1185">Reference proteome</keyword>
<keyword evidence="5 12" id="KW-0479">Metal-binding</keyword>
<evidence type="ECO:0000256" key="6">
    <source>
        <dbReference type="ARBA" id="ARBA00022729"/>
    </source>
</evidence>
<evidence type="ECO:0000256" key="2">
    <source>
        <dbReference type="ARBA" id="ARBA00006006"/>
    </source>
</evidence>
<evidence type="ECO:0000256" key="9">
    <source>
        <dbReference type="ARBA" id="ARBA00023049"/>
    </source>
</evidence>
<dbReference type="Gene3D" id="3.10.170.10">
    <property type="match status" value="2"/>
</dbReference>
<dbReference type="InterPro" id="IPR001842">
    <property type="entry name" value="Peptidase_M36"/>
</dbReference>
<comment type="similarity">
    <text evidence="2 13">Belongs to the peptidase M36 family.</text>
</comment>
<keyword evidence="7 13" id="KW-0378">Hydrolase</keyword>
<keyword evidence="9 13" id="KW-0482">Metalloprotease</keyword>
<dbReference type="GO" id="GO:0006508">
    <property type="term" value="P:proteolysis"/>
    <property type="evidence" value="ECO:0007669"/>
    <property type="project" value="UniProtKB-KW"/>
</dbReference>
<evidence type="ECO:0000313" key="17">
    <source>
        <dbReference type="Proteomes" id="UP000193560"/>
    </source>
</evidence>
<dbReference type="Proteomes" id="UP000193560">
    <property type="component" value="Unassembled WGS sequence"/>
</dbReference>
<evidence type="ECO:0000256" key="11">
    <source>
        <dbReference type="PIRSR" id="PIRSR601842-1"/>
    </source>
</evidence>
<feature type="binding site" evidence="12">
    <location>
        <position position="507"/>
    </location>
    <ligand>
        <name>Zn(2+)</name>
        <dbReference type="ChEBI" id="CHEBI:29105"/>
        <note>catalytic</note>
    </ligand>
</feature>
<keyword evidence="4 13" id="KW-0645">Protease</keyword>
<dbReference type="PANTHER" id="PTHR33478">
    <property type="entry name" value="EXTRACELLULAR METALLOPROTEINASE MEP"/>
    <property type="match status" value="1"/>
</dbReference>
<evidence type="ECO:0000256" key="7">
    <source>
        <dbReference type="ARBA" id="ARBA00022801"/>
    </source>
</evidence>
<evidence type="ECO:0000256" key="12">
    <source>
        <dbReference type="PIRSR" id="PIRSR601842-2"/>
    </source>
</evidence>
<dbReference type="InterPro" id="IPR027268">
    <property type="entry name" value="Peptidase_M4/M1_CTD_sf"/>
</dbReference>
<evidence type="ECO:0000256" key="10">
    <source>
        <dbReference type="ARBA" id="ARBA00023145"/>
    </source>
</evidence>